<dbReference type="InterPro" id="IPR015422">
    <property type="entry name" value="PyrdxlP-dep_Trfase_small"/>
</dbReference>
<evidence type="ECO:0000256" key="5">
    <source>
        <dbReference type="ARBA" id="ARBA00022898"/>
    </source>
</evidence>
<evidence type="ECO:0000256" key="1">
    <source>
        <dbReference type="ARBA" id="ARBA00001933"/>
    </source>
</evidence>
<gene>
    <name evidence="8" type="ORF">LCGC14_0254030</name>
</gene>
<dbReference type="EC" id="5.4.3.8" evidence="4"/>
<dbReference type="InterPro" id="IPR005814">
    <property type="entry name" value="Aminotrans_3"/>
</dbReference>
<accession>A0A0F9UKK0</accession>
<keyword evidence="5" id="KW-0663">Pyridoxal phosphate</keyword>
<evidence type="ECO:0000256" key="7">
    <source>
        <dbReference type="ARBA" id="ARBA00023244"/>
    </source>
</evidence>
<dbReference type="CDD" id="cd00610">
    <property type="entry name" value="OAT_like"/>
    <property type="match status" value="1"/>
</dbReference>
<dbReference type="GO" id="GO:0006782">
    <property type="term" value="P:protoporphyrinogen IX biosynthetic process"/>
    <property type="evidence" value="ECO:0007669"/>
    <property type="project" value="UniProtKB-UniPathway"/>
</dbReference>
<dbReference type="UniPathway" id="UPA00251">
    <property type="reaction ID" value="UER00317"/>
</dbReference>
<evidence type="ECO:0000256" key="4">
    <source>
        <dbReference type="ARBA" id="ARBA00012143"/>
    </source>
</evidence>
<dbReference type="GO" id="GO:0030170">
    <property type="term" value="F:pyridoxal phosphate binding"/>
    <property type="evidence" value="ECO:0007669"/>
    <property type="project" value="InterPro"/>
</dbReference>
<name>A0A0F9UKK0_9ZZZZ</name>
<evidence type="ECO:0000256" key="6">
    <source>
        <dbReference type="ARBA" id="ARBA00023235"/>
    </source>
</evidence>
<comment type="pathway">
    <text evidence="2">Porphyrin-containing compound metabolism; protoporphyrin-IX biosynthesis; 5-aminolevulinate from L-glutamyl-tRNA(Glu): step 2/2.</text>
</comment>
<dbReference type="NCBIfam" id="TIGR00713">
    <property type="entry name" value="hemL"/>
    <property type="match status" value="1"/>
</dbReference>
<dbReference type="InterPro" id="IPR015421">
    <property type="entry name" value="PyrdxlP-dep_Trfase_major"/>
</dbReference>
<dbReference type="InterPro" id="IPR049704">
    <property type="entry name" value="Aminotrans_3_PPA_site"/>
</dbReference>
<dbReference type="PROSITE" id="PS00600">
    <property type="entry name" value="AA_TRANSFER_CLASS_3"/>
    <property type="match status" value="1"/>
</dbReference>
<reference evidence="8" key="1">
    <citation type="journal article" date="2015" name="Nature">
        <title>Complex archaea that bridge the gap between prokaryotes and eukaryotes.</title>
        <authorList>
            <person name="Spang A."/>
            <person name="Saw J.H."/>
            <person name="Jorgensen S.L."/>
            <person name="Zaremba-Niedzwiedzka K."/>
            <person name="Martijn J."/>
            <person name="Lind A.E."/>
            <person name="van Eijk R."/>
            <person name="Schleper C."/>
            <person name="Guy L."/>
            <person name="Ettema T.J."/>
        </authorList>
    </citation>
    <scope>NUCLEOTIDE SEQUENCE</scope>
</reference>
<evidence type="ECO:0000313" key="8">
    <source>
        <dbReference type="EMBL" id="KKN87872.1"/>
    </source>
</evidence>
<dbReference type="Gene3D" id="3.90.1150.10">
    <property type="entry name" value="Aspartate Aminotransferase, domain 1"/>
    <property type="match status" value="1"/>
</dbReference>
<proteinExistence type="inferred from homology"/>
<keyword evidence="6" id="KW-0413">Isomerase</keyword>
<evidence type="ECO:0000256" key="3">
    <source>
        <dbReference type="ARBA" id="ARBA00008981"/>
    </source>
</evidence>
<evidence type="ECO:0000256" key="2">
    <source>
        <dbReference type="ARBA" id="ARBA00004819"/>
    </source>
</evidence>
<protein>
    <recommendedName>
        <fullName evidence="4">glutamate-1-semialdehyde 2,1-aminomutase</fullName>
        <ecNumber evidence="4">5.4.3.8</ecNumber>
    </recommendedName>
</protein>
<dbReference type="InterPro" id="IPR004639">
    <property type="entry name" value="4pyrrol_synth_GluAld_NH2Trfase"/>
</dbReference>
<comment type="similarity">
    <text evidence="3">Belongs to the class-III pyridoxal-phosphate-dependent aminotransferase family. HemL subfamily.</text>
</comment>
<organism evidence="8">
    <name type="scientific">marine sediment metagenome</name>
    <dbReference type="NCBI Taxonomy" id="412755"/>
    <lineage>
        <taxon>unclassified sequences</taxon>
        <taxon>metagenomes</taxon>
        <taxon>ecological metagenomes</taxon>
    </lineage>
</organism>
<dbReference type="AlphaFoldDB" id="A0A0F9UKK0"/>
<dbReference type="HAMAP" id="MF_00375">
    <property type="entry name" value="HemL_aminotrans_3"/>
    <property type="match status" value="1"/>
</dbReference>
<dbReference type="EMBL" id="LAZR01000133">
    <property type="protein sequence ID" value="KKN87872.1"/>
    <property type="molecule type" value="Genomic_DNA"/>
</dbReference>
<comment type="cofactor">
    <cofactor evidence="1">
        <name>pyridoxal 5'-phosphate</name>
        <dbReference type="ChEBI" id="CHEBI:597326"/>
    </cofactor>
</comment>
<dbReference type="GO" id="GO:0042286">
    <property type="term" value="F:glutamate-1-semialdehyde 2,1-aminomutase activity"/>
    <property type="evidence" value="ECO:0007669"/>
    <property type="project" value="UniProtKB-EC"/>
</dbReference>
<comment type="caution">
    <text evidence="8">The sequence shown here is derived from an EMBL/GenBank/DDBJ whole genome shotgun (WGS) entry which is preliminary data.</text>
</comment>
<dbReference type="Pfam" id="PF00202">
    <property type="entry name" value="Aminotran_3"/>
    <property type="match status" value="1"/>
</dbReference>
<dbReference type="PANTHER" id="PTHR43713">
    <property type="entry name" value="GLUTAMATE-1-SEMIALDEHYDE 2,1-AMINOMUTASE"/>
    <property type="match status" value="1"/>
</dbReference>
<dbReference type="Gene3D" id="3.40.640.10">
    <property type="entry name" value="Type I PLP-dependent aspartate aminotransferase-like (Major domain)"/>
    <property type="match status" value="1"/>
</dbReference>
<dbReference type="InterPro" id="IPR015424">
    <property type="entry name" value="PyrdxlP-dep_Trfase"/>
</dbReference>
<dbReference type="NCBIfam" id="NF000818">
    <property type="entry name" value="PRK00062.1"/>
    <property type="match status" value="1"/>
</dbReference>
<dbReference type="PANTHER" id="PTHR43713:SF3">
    <property type="entry name" value="GLUTAMATE-1-SEMIALDEHYDE 2,1-AMINOMUTASE 1, CHLOROPLASTIC-RELATED"/>
    <property type="match status" value="1"/>
</dbReference>
<sequence length="435" mass="43987">MSYSTSQSQAAFETAKKVLVGGVNSPVRAFAAVGGVPPFITSASGSHITDVDGNTYVDYVASYGPAILGHAYPAVTEAIIAAAKRGTSFGAPTEAERRLAEVVVAAIDSVEMVRFVSSGTEAVMTAVRLARGVTGRSPIVKCVGCYHGHADALLVAAGSGAMTLGVPSSPGVPAGATADTLLVNYNDLSAAGEAFAQCGDDIAAVLVEPVAGNMGVVIPAEGYLQGLKDLCDKHGALLILDEVMTGFRVAYGGAQSLYGITPHLTTLGKIIGGGMPVGAVAGPADILSQLSPAGPIYQAGTLSGNPVTMAAGLATLEGLRADGFYEQLEQRSASLAAGLEQAAEAVLPGKVCFNRVGSMLSAFFTPGPVTDYSSAAACNLKAFSAYFHHMLEAGIYLAPSQFEAGFVSAAHSEADIAKTIEAAAGAFAAAAKEMD</sequence>
<dbReference type="FunFam" id="3.40.640.10:FF:000021">
    <property type="entry name" value="Glutamate-1-semialdehyde 2,1-aminomutase"/>
    <property type="match status" value="1"/>
</dbReference>
<dbReference type="GO" id="GO:0008483">
    <property type="term" value="F:transaminase activity"/>
    <property type="evidence" value="ECO:0007669"/>
    <property type="project" value="InterPro"/>
</dbReference>
<keyword evidence="7" id="KW-0627">Porphyrin biosynthesis</keyword>
<dbReference type="SUPFAM" id="SSF53383">
    <property type="entry name" value="PLP-dependent transferases"/>
    <property type="match status" value="1"/>
</dbReference>